<accession>A0A917FL60</accession>
<dbReference type="PANTHER" id="PTHR48413:SF1">
    <property type="entry name" value="PROTEIN HEAT-STRESS-ASSOCIATED 32"/>
    <property type="match status" value="1"/>
</dbReference>
<dbReference type="InterPro" id="IPR036112">
    <property type="entry name" value="ComA_synth_sf"/>
</dbReference>
<evidence type="ECO:0000313" key="3">
    <source>
        <dbReference type="Proteomes" id="UP000644756"/>
    </source>
</evidence>
<dbReference type="EMBL" id="BMGR01000001">
    <property type="protein sequence ID" value="GGF86981.1"/>
    <property type="molecule type" value="Genomic_DNA"/>
</dbReference>
<dbReference type="Proteomes" id="UP000644756">
    <property type="component" value="Unassembled WGS sequence"/>
</dbReference>
<dbReference type="Pfam" id="PF02679">
    <property type="entry name" value="ComA"/>
    <property type="match status" value="1"/>
</dbReference>
<reference evidence="2" key="1">
    <citation type="journal article" date="2014" name="Int. J. Syst. Evol. Microbiol.">
        <title>Complete genome sequence of Corynebacterium casei LMG S-19264T (=DSM 44701T), isolated from a smear-ripened cheese.</title>
        <authorList>
            <consortium name="US DOE Joint Genome Institute (JGI-PGF)"/>
            <person name="Walter F."/>
            <person name="Albersmeier A."/>
            <person name="Kalinowski J."/>
            <person name="Ruckert C."/>
        </authorList>
    </citation>
    <scope>NUCLEOTIDE SEQUENCE</scope>
    <source>
        <strain evidence="2">CGMCC 1.12987</strain>
    </source>
</reference>
<dbReference type="RefSeq" id="WP_188527862.1">
    <property type="nucleotide sequence ID" value="NZ_BMGR01000001.1"/>
</dbReference>
<dbReference type="InterPro" id="IPR003830">
    <property type="entry name" value="ComA_synth"/>
</dbReference>
<proteinExistence type="inferred from homology"/>
<sequence>MEVTSSGAWHRLLCDPKGERSKMRQSSSANWEKSSEACGRTMIIDKGLGKHAYSDLIETAGQYVDCIKLGFGTSPLYSDEQLQHKIRLAAKRNILIMPGGTLLEAAVAQDVVSSFFDSVCQLGFTAIEVSDGTIELSRRKRTELIREGAARGLRVFTEYGKKTAGSTIDPFELADTAEEDLQAGADLVTVEARESGIGVGLFDEQGNCRQETFERVIAQLPDVNRILWEAPLKSQQVLLLEAIGSNVNLGNIPPADVIALEAMRRGLRSDTFPIITKQLPEPILYMI</sequence>
<dbReference type="AlphaFoldDB" id="A0A917FL60"/>
<dbReference type="PANTHER" id="PTHR48413">
    <property type="match status" value="1"/>
</dbReference>
<organism evidence="2 3">
    <name type="scientific">Paenibacillus abyssi</name>
    <dbReference type="NCBI Taxonomy" id="1340531"/>
    <lineage>
        <taxon>Bacteria</taxon>
        <taxon>Bacillati</taxon>
        <taxon>Bacillota</taxon>
        <taxon>Bacilli</taxon>
        <taxon>Bacillales</taxon>
        <taxon>Paenibacillaceae</taxon>
        <taxon>Paenibacillus</taxon>
    </lineage>
</organism>
<gene>
    <name evidence="2" type="ORF">GCM10010916_00430</name>
</gene>
<dbReference type="InterPro" id="IPR013785">
    <property type="entry name" value="Aldolase_TIM"/>
</dbReference>
<keyword evidence="3" id="KW-1185">Reference proteome</keyword>
<reference evidence="2" key="2">
    <citation type="submission" date="2020-09" db="EMBL/GenBank/DDBJ databases">
        <authorList>
            <person name="Sun Q."/>
            <person name="Zhou Y."/>
        </authorList>
    </citation>
    <scope>NUCLEOTIDE SEQUENCE</scope>
    <source>
        <strain evidence="2">CGMCC 1.12987</strain>
    </source>
</reference>
<comment type="caution">
    <text evidence="2">The sequence shown here is derived from an EMBL/GenBank/DDBJ whole genome shotgun (WGS) entry which is preliminary data.</text>
</comment>
<dbReference type="SUPFAM" id="SSF102110">
    <property type="entry name" value="(2r)-phospho-3-sulfolactate synthase ComA"/>
    <property type="match status" value="1"/>
</dbReference>
<name>A0A917FL60_9BACL</name>
<dbReference type="Gene3D" id="3.20.20.70">
    <property type="entry name" value="Aldolase class I"/>
    <property type="match status" value="1"/>
</dbReference>
<comment type="similarity">
    <text evidence="1">Belongs to the phosphosulfolactate synthase family.</text>
</comment>
<evidence type="ECO:0000256" key="1">
    <source>
        <dbReference type="ARBA" id="ARBA00010424"/>
    </source>
</evidence>
<protein>
    <submittedName>
        <fullName evidence="2">Phosphosulfolactate synthase</fullName>
    </submittedName>
</protein>
<evidence type="ECO:0000313" key="2">
    <source>
        <dbReference type="EMBL" id="GGF86981.1"/>
    </source>
</evidence>